<dbReference type="GO" id="GO:0003724">
    <property type="term" value="F:RNA helicase activity"/>
    <property type="evidence" value="ECO:0007669"/>
    <property type="project" value="UniProtKB-EC"/>
</dbReference>
<evidence type="ECO:0000256" key="7">
    <source>
        <dbReference type="RuleBase" id="RU000492"/>
    </source>
</evidence>
<feature type="domain" description="Helicase C-terminal" evidence="9">
    <location>
        <begin position="213"/>
        <end position="375"/>
    </location>
</feature>
<reference evidence="12" key="1">
    <citation type="submission" date="2016-12" db="EMBL/GenBank/DDBJ databases">
        <title>Draft Genome Sequences od Carboxydothermus pertinax and islandicus, Hydrogenogenic Carboxydotrophic Bacteria.</title>
        <authorList>
            <person name="Fukuyama Y."/>
            <person name="Ohmae K."/>
            <person name="Yoneda Y."/>
            <person name="Yoshida T."/>
            <person name="Sako Y."/>
        </authorList>
    </citation>
    <scope>NUCLEOTIDE SEQUENCE [LARGE SCALE GENOMIC DNA]</scope>
    <source>
        <strain evidence="12">Ug1</strain>
    </source>
</reference>
<evidence type="ECO:0000259" key="9">
    <source>
        <dbReference type="PROSITE" id="PS51194"/>
    </source>
</evidence>
<dbReference type="InterPro" id="IPR044742">
    <property type="entry name" value="DEAD/DEAH_RhlB"/>
</dbReference>
<dbReference type="InterPro" id="IPR027417">
    <property type="entry name" value="P-loop_NTPase"/>
</dbReference>
<protein>
    <recommendedName>
        <fullName evidence="1">RNA helicase</fullName>
        <ecNumber evidence="1">3.6.4.13</ecNumber>
    </recommendedName>
</protein>
<evidence type="ECO:0000256" key="5">
    <source>
        <dbReference type="ARBA" id="ARBA00022840"/>
    </source>
</evidence>
<accession>A0A1L8CYP6</accession>
<keyword evidence="4 7" id="KW-0347">Helicase</keyword>
<feature type="domain" description="DEAD-box RNA helicase Q" evidence="10">
    <location>
        <begin position="2"/>
        <end position="30"/>
    </location>
</feature>
<evidence type="ECO:0000259" key="8">
    <source>
        <dbReference type="PROSITE" id="PS51192"/>
    </source>
</evidence>
<dbReference type="GO" id="GO:0005829">
    <property type="term" value="C:cytosol"/>
    <property type="evidence" value="ECO:0007669"/>
    <property type="project" value="TreeGrafter"/>
</dbReference>
<dbReference type="PROSITE" id="PS51192">
    <property type="entry name" value="HELICASE_ATP_BIND_1"/>
    <property type="match status" value="1"/>
</dbReference>
<comment type="caution">
    <text evidence="11">The sequence shown here is derived from an EMBL/GenBank/DDBJ whole genome shotgun (WGS) entry which is preliminary data.</text>
</comment>
<dbReference type="GO" id="GO:0016787">
    <property type="term" value="F:hydrolase activity"/>
    <property type="evidence" value="ECO:0007669"/>
    <property type="project" value="UniProtKB-KW"/>
</dbReference>
<dbReference type="InterPro" id="IPR050547">
    <property type="entry name" value="DEAD_box_RNA_helicases"/>
</dbReference>
<dbReference type="SUPFAM" id="SSF52540">
    <property type="entry name" value="P-loop containing nucleoside triphosphate hydrolases"/>
    <property type="match status" value="1"/>
</dbReference>
<organism evidence="11 12">
    <name type="scientific">Carboxydothermus pertinax</name>
    <dbReference type="NCBI Taxonomy" id="870242"/>
    <lineage>
        <taxon>Bacteria</taxon>
        <taxon>Bacillati</taxon>
        <taxon>Bacillota</taxon>
        <taxon>Clostridia</taxon>
        <taxon>Thermoanaerobacterales</taxon>
        <taxon>Thermoanaerobacteraceae</taxon>
        <taxon>Carboxydothermus</taxon>
    </lineage>
</organism>
<dbReference type="AlphaFoldDB" id="A0A1L8CYP6"/>
<evidence type="ECO:0000256" key="6">
    <source>
        <dbReference type="PROSITE-ProRule" id="PRU00552"/>
    </source>
</evidence>
<keyword evidence="3 7" id="KW-0378">Hydrolase</keyword>
<gene>
    <name evidence="11" type="ORF">cpu_24990</name>
</gene>
<feature type="short sequence motif" description="Q motif" evidence="6">
    <location>
        <begin position="2"/>
        <end position="30"/>
    </location>
</feature>
<dbReference type="InterPro" id="IPR014014">
    <property type="entry name" value="RNA_helicase_DEAD_Q_motif"/>
</dbReference>
<keyword evidence="12" id="KW-1185">Reference proteome</keyword>
<dbReference type="RefSeq" id="WP_075860385.1">
    <property type="nucleotide sequence ID" value="NZ_BDJK01000066.1"/>
</dbReference>
<dbReference type="EMBL" id="BDJK01000066">
    <property type="protein sequence ID" value="GAV23989.1"/>
    <property type="molecule type" value="Genomic_DNA"/>
</dbReference>
<dbReference type="PROSITE" id="PS51194">
    <property type="entry name" value="HELICASE_CTER"/>
    <property type="match status" value="1"/>
</dbReference>
<dbReference type="Proteomes" id="UP000187485">
    <property type="component" value="Unassembled WGS sequence"/>
</dbReference>
<evidence type="ECO:0000256" key="4">
    <source>
        <dbReference type="ARBA" id="ARBA00022806"/>
    </source>
</evidence>
<dbReference type="GO" id="GO:0009409">
    <property type="term" value="P:response to cold"/>
    <property type="evidence" value="ECO:0007669"/>
    <property type="project" value="TreeGrafter"/>
</dbReference>
<proteinExistence type="inferred from homology"/>
<dbReference type="PANTHER" id="PTHR47963">
    <property type="entry name" value="DEAD-BOX ATP-DEPENDENT RNA HELICASE 47, MITOCHONDRIAL"/>
    <property type="match status" value="1"/>
</dbReference>
<comment type="similarity">
    <text evidence="7">Belongs to the DEAD box helicase family.</text>
</comment>
<feature type="domain" description="Helicase ATP-binding" evidence="8">
    <location>
        <begin position="33"/>
        <end position="202"/>
    </location>
</feature>
<sequence>MEEFKKLGLIPPLLKAVDELGYEQPTPIQKEAIPLILEGHNLVGQAPTGTGKTAAYLLPVLQKLARRKKAQALIVTPTRELALQVADEVAKLGKYLKVRALAVYGGQDIERQIRGLRQGVEVIVGTPGRILDHIGRKTFPEADINTVVLDEADEMLDMGFIDDIEAILNRLTNRQQTLLFSATLPAPIKTIIKKFLGEYKTVKLVGKEKTVPAIRQIYYELPEAEKVEGVVRILNSELPTQAIVFCRTKKRVDEVVEQLNYRGYAAKGLHGDMSQRERTQTIKSFKAGKTELLVATDVAARGLDIPEVSHVINYDIPQNPESYIHRIGRTGRAGREGKAITLITYRERKLLRAIEEAINKRLWRERLPEPVDLEEAKYRKLAKKIRDTISMGVPAAFLEMAAKLLEEEESDQVLGATLYLLENRSLQQDI</sequence>
<evidence type="ECO:0000256" key="1">
    <source>
        <dbReference type="ARBA" id="ARBA00012552"/>
    </source>
</evidence>
<evidence type="ECO:0000313" key="11">
    <source>
        <dbReference type="EMBL" id="GAV23989.1"/>
    </source>
</evidence>
<dbReference type="PANTHER" id="PTHR47963:SF8">
    <property type="entry name" value="ATP-DEPENDENT RNA HELICASE DEAD"/>
    <property type="match status" value="1"/>
</dbReference>
<dbReference type="PROSITE" id="PS51195">
    <property type="entry name" value="Q_MOTIF"/>
    <property type="match status" value="1"/>
</dbReference>
<dbReference type="SMART" id="SM00487">
    <property type="entry name" value="DEXDc"/>
    <property type="match status" value="1"/>
</dbReference>
<evidence type="ECO:0000256" key="3">
    <source>
        <dbReference type="ARBA" id="ARBA00022801"/>
    </source>
</evidence>
<dbReference type="GO" id="GO:0005524">
    <property type="term" value="F:ATP binding"/>
    <property type="evidence" value="ECO:0007669"/>
    <property type="project" value="UniProtKB-KW"/>
</dbReference>
<dbReference type="Pfam" id="PF00271">
    <property type="entry name" value="Helicase_C"/>
    <property type="match status" value="1"/>
</dbReference>
<dbReference type="InterPro" id="IPR001650">
    <property type="entry name" value="Helicase_C-like"/>
</dbReference>
<dbReference type="Gene3D" id="3.40.50.300">
    <property type="entry name" value="P-loop containing nucleotide triphosphate hydrolases"/>
    <property type="match status" value="2"/>
</dbReference>
<dbReference type="EC" id="3.6.4.13" evidence="1"/>
<keyword evidence="2 7" id="KW-0547">Nucleotide-binding</keyword>
<dbReference type="OrthoDB" id="9805696at2"/>
<name>A0A1L8CYP6_9THEO</name>
<evidence type="ECO:0000313" key="12">
    <source>
        <dbReference type="Proteomes" id="UP000187485"/>
    </source>
</evidence>
<dbReference type="InterPro" id="IPR000629">
    <property type="entry name" value="RNA-helicase_DEAD-box_CS"/>
</dbReference>
<evidence type="ECO:0000259" key="10">
    <source>
        <dbReference type="PROSITE" id="PS51195"/>
    </source>
</evidence>
<dbReference type="InterPro" id="IPR014001">
    <property type="entry name" value="Helicase_ATP-bd"/>
</dbReference>
<dbReference type="GO" id="GO:0005840">
    <property type="term" value="C:ribosome"/>
    <property type="evidence" value="ECO:0007669"/>
    <property type="project" value="TreeGrafter"/>
</dbReference>
<dbReference type="SMART" id="SM00490">
    <property type="entry name" value="HELICc"/>
    <property type="match status" value="1"/>
</dbReference>
<dbReference type="Pfam" id="PF00270">
    <property type="entry name" value="DEAD"/>
    <property type="match status" value="1"/>
</dbReference>
<dbReference type="InterPro" id="IPR011545">
    <property type="entry name" value="DEAD/DEAH_box_helicase_dom"/>
</dbReference>
<dbReference type="CDD" id="cd18787">
    <property type="entry name" value="SF2_C_DEAD"/>
    <property type="match status" value="1"/>
</dbReference>
<dbReference type="CDD" id="cd00268">
    <property type="entry name" value="DEADc"/>
    <property type="match status" value="1"/>
</dbReference>
<dbReference type="GO" id="GO:0033592">
    <property type="term" value="F:RNA strand annealing activity"/>
    <property type="evidence" value="ECO:0007669"/>
    <property type="project" value="TreeGrafter"/>
</dbReference>
<evidence type="ECO:0000256" key="2">
    <source>
        <dbReference type="ARBA" id="ARBA00022741"/>
    </source>
</evidence>
<keyword evidence="5 7" id="KW-0067">ATP-binding</keyword>
<dbReference type="STRING" id="870242.cpu_24990"/>
<dbReference type="PROSITE" id="PS00039">
    <property type="entry name" value="DEAD_ATP_HELICASE"/>
    <property type="match status" value="1"/>
</dbReference>